<evidence type="ECO:0000256" key="5">
    <source>
        <dbReference type="ARBA" id="ARBA00022741"/>
    </source>
</evidence>
<protein>
    <submittedName>
        <fullName evidence="10">Uncharacterized protein</fullName>
    </submittedName>
</protein>
<dbReference type="FunFam" id="3.80.10.10:FF:000330">
    <property type="entry name" value="Receptor protein-tyrosine kinase CEPR1"/>
    <property type="match status" value="1"/>
</dbReference>
<dbReference type="AlphaFoldDB" id="A0A978VA96"/>
<keyword evidence="9" id="KW-1133">Transmembrane helix</keyword>
<dbReference type="Pfam" id="PF00560">
    <property type="entry name" value="LRR_1"/>
    <property type="match status" value="5"/>
</dbReference>
<feature type="transmembrane region" description="Helical" evidence="9">
    <location>
        <begin position="557"/>
        <end position="576"/>
    </location>
</feature>
<keyword evidence="3" id="KW-0732">Signal</keyword>
<dbReference type="Proteomes" id="UP000813462">
    <property type="component" value="Unassembled WGS sequence"/>
</dbReference>
<dbReference type="PROSITE" id="PS51257">
    <property type="entry name" value="PROKAR_LIPOPROTEIN"/>
    <property type="match status" value="1"/>
</dbReference>
<feature type="region of interest" description="Disordered" evidence="8">
    <location>
        <begin position="870"/>
        <end position="904"/>
    </location>
</feature>
<name>A0A978VA96_ZIZJJ</name>
<keyword evidence="7" id="KW-0675">Receptor</keyword>
<evidence type="ECO:0000256" key="8">
    <source>
        <dbReference type="SAM" id="MobiDB-lite"/>
    </source>
</evidence>
<dbReference type="InterPro" id="IPR032675">
    <property type="entry name" value="LRR_dom_sf"/>
</dbReference>
<evidence type="ECO:0000313" key="11">
    <source>
        <dbReference type="Proteomes" id="UP000813462"/>
    </source>
</evidence>
<comment type="subcellular location">
    <subcellularLocation>
        <location evidence="1">Membrane</location>
        <topology evidence="1">Single-pass type I membrane protein</topology>
    </subcellularLocation>
</comment>
<feature type="compositionally biased region" description="Basic and acidic residues" evidence="8">
    <location>
        <begin position="870"/>
        <end position="882"/>
    </location>
</feature>
<keyword evidence="5" id="KW-0547">Nucleotide-binding</keyword>
<dbReference type="PANTHER" id="PTHR48053:SF109">
    <property type="entry name" value="PROTEIN KINASE DOMAIN-CONTAINING PROTEIN"/>
    <property type="match status" value="1"/>
</dbReference>
<evidence type="ECO:0000256" key="6">
    <source>
        <dbReference type="ARBA" id="ARBA00022840"/>
    </source>
</evidence>
<evidence type="ECO:0000256" key="7">
    <source>
        <dbReference type="ARBA" id="ARBA00023170"/>
    </source>
</evidence>
<dbReference type="Gene3D" id="3.80.10.10">
    <property type="entry name" value="Ribonuclease Inhibitor"/>
    <property type="match status" value="3"/>
</dbReference>
<dbReference type="InterPro" id="IPR001611">
    <property type="entry name" value="Leu-rich_rpt"/>
</dbReference>
<reference evidence="10" key="1">
    <citation type="journal article" date="2021" name="Front. Plant Sci.">
        <title>Chromosome-Scale Genome Assembly for Chinese Sour Jujube and Insights Into Its Genome Evolution and Domestication Signature.</title>
        <authorList>
            <person name="Shen L.-Y."/>
            <person name="Luo H."/>
            <person name="Wang X.-L."/>
            <person name="Wang X.-M."/>
            <person name="Qiu X.-J."/>
            <person name="Liu H."/>
            <person name="Zhou S.-S."/>
            <person name="Jia K.-H."/>
            <person name="Nie S."/>
            <person name="Bao Y.-T."/>
            <person name="Zhang R.-G."/>
            <person name="Yun Q.-Z."/>
            <person name="Chai Y.-H."/>
            <person name="Lu J.-Y."/>
            <person name="Li Y."/>
            <person name="Zhao S.-W."/>
            <person name="Mao J.-F."/>
            <person name="Jia S.-G."/>
            <person name="Mao Y.-M."/>
        </authorList>
    </citation>
    <scope>NUCLEOTIDE SEQUENCE</scope>
    <source>
        <strain evidence="10">AT0</strain>
        <tissue evidence="10">Leaf</tissue>
    </source>
</reference>
<gene>
    <name evidence="10" type="ORF">FEM48_Zijuj06G0160800</name>
</gene>
<keyword evidence="6" id="KW-0067">ATP-binding</keyword>
<dbReference type="GO" id="GO:0005524">
    <property type="term" value="F:ATP binding"/>
    <property type="evidence" value="ECO:0007669"/>
    <property type="project" value="UniProtKB-KW"/>
</dbReference>
<organism evidence="10 11">
    <name type="scientific">Ziziphus jujuba var. spinosa</name>
    <dbReference type="NCBI Taxonomy" id="714518"/>
    <lineage>
        <taxon>Eukaryota</taxon>
        <taxon>Viridiplantae</taxon>
        <taxon>Streptophyta</taxon>
        <taxon>Embryophyta</taxon>
        <taxon>Tracheophyta</taxon>
        <taxon>Spermatophyta</taxon>
        <taxon>Magnoliopsida</taxon>
        <taxon>eudicotyledons</taxon>
        <taxon>Gunneridae</taxon>
        <taxon>Pentapetalae</taxon>
        <taxon>rosids</taxon>
        <taxon>fabids</taxon>
        <taxon>Rosales</taxon>
        <taxon>Rhamnaceae</taxon>
        <taxon>Paliureae</taxon>
        <taxon>Ziziphus</taxon>
    </lineage>
</organism>
<dbReference type="InterPro" id="IPR051716">
    <property type="entry name" value="Plant_RL_S/T_kinase"/>
</dbReference>
<keyword evidence="9" id="KW-0812">Transmembrane</keyword>
<dbReference type="SUPFAM" id="SSF52058">
    <property type="entry name" value="L domain-like"/>
    <property type="match status" value="1"/>
</dbReference>
<sequence length="951" mass="106283">MLMNKTLSGNSLSNWDMSGGGKLPLCNFSGVGCNEEGYVFKVDITGWSVSGHFPANICSYLPELRILRLSNNRFLGEFPDGITNCSVLEELSMARLYLTGKLPDFSNMKSLRILDLSYNLFIGMFPMSVFNLTNLELLNFNENVNFSLWKLPENISRLTKLKSMLLMTCMLEGKIPKSIGNMTSLADLELSGNFLTGEVPSEIGMLKNLKQLELYYNQLVGNIPHEIGNLTELEDLDMSVNRFTGKLPESVCRIPKLRVVQFYNNTLSGEIPSCIADSTTLTMLSLYDNFLTGEVPRNLGYSSPLVVLDLSENRFSGPLPTEVCNGGKLLYFLVLENLFSGEIPESYGIKCQSLIRFRVSSNRLEGKIPEGILGFPHVSIIDLGYNNLSGTISSSIVKARNLSELFIQSNMISGTLPPGISRAINLVKIDLSNNLLSGPIPSEIGSLKNLNLLLLQGNKLCFSIPDSLSSLKSLNVLDLSNNLLTGKIPESLSELLPNSINFSNNKLSGPIPLSLIRGGLVESFSGNPGLCVSVYSNTSDQNFPICPQKYNRKRLNSIWAIGISLIIILVGALLFLKRKFGKERAMVEHDETLSSSFLSYDVKSFHRISFDQREIIEAMVDKNIVGHGGSGTVYKIELSSKEVVAVKRLWSNRGKEYSSPDQDAKVLQARGGKDSTTTVIAGTYGYLAPDSILAGHPIRPKKLQIIIMIIMSLRHTGNQAEEAQGMNETMQVVLQAISTVAKPPTSRTRDEMADILVENWIRDTESRAHHTTTNPMMWITFKELFLNKHITLSVKKAKKTKFINFLAEYERKFKELSHYAQKFVDTEKGKARRFDAGLRDDLYNEVAVLHLLTYKEILQRAQIIADRKPAREESNANVEKKPWNHNNNNKRKFNEKNAKDKKARQGGVWVEFPTYPVCGKKHGGESYKRLEHTISVARQIEKGTRRGQNWA</sequence>
<evidence type="ECO:0000256" key="3">
    <source>
        <dbReference type="ARBA" id="ARBA00022729"/>
    </source>
</evidence>
<dbReference type="InterPro" id="IPR003591">
    <property type="entry name" value="Leu-rich_rpt_typical-subtyp"/>
</dbReference>
<dbReference type="EMBL" id="JAEACU010000006">
    <property type="protein sequence ID" value="KAH7524831.1"/>
    <property type="molecule type" value="Genomic_DNA"/>
</dbReference>
<dbReference type="FunFam" id="3.80.10.10:FF:000515">
    <property type="entry name" value="Leucine-rich repeat receptor-like protein kinase"/>
    <property type="match status" value="1"/>
</dbReference>
<dbReference type="PROSITE" id="PS51450">
    <property type="entry name" value="LRR"/>
    <property type="match status" value="1"/>
</dbReference>
<evidence type="ECO:0000256" key="2">
    <source>
        <dbReference type="ARBA" id="ARBA00022614"/>
    </source>
</evidence>
<comment type="caution">
    <text evidence="10">The sequence shown here is derived from an EMBL/GenBank/DDBJ whole genome shotgun (WGS) entry which is preliminary data.</text>
</comment>
<dbReference type="SUPFAM" id="SSF52047">
    <property type="entry name" value="RNI-like"/>
    <property type="match status" value="1"/>
</dbReference>
<dbReference type="Gene3D" id="3.30.200.20">
    <property type="entry name" value="Phosphorylase Kinase, domain 1"/>
    <property type="match status" value="1"/>
</dbReference>
<keyword evidence="2" id="KW-0433">Leucine-rich repeat</keyword>
<keyword evidence="9" id="KW-0472">Membrane</keyword>
<evidence type="ECO:0000256" key="4">
    <source>
        <dbReference type="ARBA" id="ARBA00022737"/>
    </source>
</evidence>
<dbReference type="SMART" id="SM00369">
    <property type="entry name" value="LRR_TYP"/>
    <property type="match status" value="4"/>
</dbReference>
<accession>A0A978VA96</accession>
<keyword evidence="4" id="KW-0677">Repeat</keyword>
<proteinExistence type="predicted"/>
<dbReference type="PANTHER" id="PTHR48053">
    <property type="entry name" value="LEUCINE RICH REPEAT FAMILY PROTEIN, EXPRESSED"/>
    <property type="match status" value="1"/>
</dbReference>
<dbReference type="GO" id="GO:0016020">
    <property type="term" value="C:membrane"/>
    <property type="evidence" value="ECO:0007669"/>
    <property type="project" value="UniProtKB-SubCell"/>
</dbReference>
<evidence type="ECO:0000256" key="9">
    <source>
        <dbReference type="SAM" id="Phobius"/>
    </source>
</evidence>
<evidence type="ECO:0000256" key="1">
    <source>
        <dbReference type="ARBA" id="ARBA00004479"/>
    </source>
</evidence>
<evidence type="ECO:0000313" key="10">
    <source>
        <dbReference type="EMBL" id="KAH7524831.1"/>
    </source>
</evidence>